<dbReference type="Proteomes" id="UP000654913">
    <property type="component" value="Chromosome 1"/>
</dbReference>
<evidence type="ECO:0000313" key="2">
    <source>
        <dbReference type="Proteomes" id="UP000654913"/>
    </source>
</evidence>
<reference evidence="1" key="1">
    <citation type="submission" date="2021-01" db="EMBL/GenBank/DDBJ databases">
        <authorList>
            <consortium name="Aspergillus puulaauensis MK2 genome sequencing consortium"/>
            <person name="Kazuki M."/>
            <person name="Futagami T."/>
        </authorList>
    </citation>
    <scope>NUCLEOTIDE SEQUENCE</scope>
    <source>
        <strain evidence="1">MK2</strain>
    </source>
</reference>
<protein>
    <submittedName>
        <fullName evidence="1">Uncharacterized protein</fullName>
    </submittedName>
</protein>
<gene>
    <name evidence="1" type="ORF">APUU_11813A</name>
</gene>
<name>A0A7R8AIT2_9EURO</name>
<reference evidence="1" key="2">
    <citation type="submission" date="2021-02" db="EMBL/GenBank/DDBJ databases">
        <title>Aspergillus puulaauensis MK2 genome sequence.</title>
        <authorList>
            <person name="Futagami T."/>
            <person name="Mori K."/>
            <person name="Kadooka C."/>
            <person name="Tanaka T."/>
        </authorList>
    </citation>
    <scope>NUCLEOTIDE SEQUENCE</scope>
    <source>
        <strain evidence="1">MK2</strain>
    </source>
</reference>
<organism evidence="1 2">
    <name type="scientific">Aspergillus puulaauensis</name>
    <dbReference type="NCBI Taxonomy" id="1220207"/>
    <lineage>
        <taxon>Eukaryota</taxon>
        <taxon>Fungi</taxon>
        <taxon>Dikarya</taxon>
        <taxon>Ascomycota</taxon>
        <taxon>Pezizomycotina</taxon>
        <taxon>Eurotiomycetes</taxon>
        <taxon>Eurotiomycetidae</taxon>
        <taxon>Eurotiales</taxon>
        <taxon>Aspergillaceae</taxon>
        <taxon>Aspergillus</taxon>
    </lineage>
</organism>
<dbReference type="EMBL" id="AP024443">
    <property type="protein sequence ID" value="BCS18985.1"/>
    <property type="molecule type" value="Genomic_DNA"/>
</dbReference>
<accession>A0A7R8AIT2</accession>
<dbReference type="RefSeq" id="XP_041551179.1">
    <property type="nucleotide sequence ID" value="XM_041697945.1"/>
</dbReference>
<dbReference type="KEGG" id="apuu:APUU_11813A"/>
<dbReference type="GeneID" id="64968990"/>
<proteinExistence type="predicted"/>
<dbReference type="AlphaFoldDB" id="A0A7R8AIT2"/>
<sequence>MPGQSLDEGVERIVAGVKLASTKSKQFDGASQKPCSRYGPCNWKRMGCARGHRATEVGVATGDSATPGPGLASSAVQSQRALAHWSKSPAVQQAPVLPSLTVSGQSSVLTSGGLMLALKEGTTATTGLRLINMVVHASSTALLARAVSKLSIN</sequence>
<keyword evidence="2" id="KW-1185">Reference proteome</keyword>
<evidence type="ECO:0000313" key="1">
    <source>
        <dbReference type="EMBL" id="BCS18985.1"/>
    </source>
</evidence>